<comment type="caution">
    <text evidence="2">The sequence shown here is derived from an EMBL/GenBank/DDBJ whole genome shotgun (WGS) entry which is preliminary data.</text>
</comment>
<keyword evidence="3" id="KW-1185">Reference proteome</keyword>
<gene>
    <name evidence="2" type="ORF">QSG27_01025</name>
</gene>
<name>A0ABU0WB08_9PROT</name>
<dbReference type="EMBL" id="JAUJFI010000002">
    <property type="protein sequence ID" value="MDQ2101273.1"/>
    <property type="molecule type" value="Genomic_DNA"/>
</dbReference>
<dbReference type="Proteomes" id="UP001227317">
    <property type="component" value="Unassembled WGS sequence"/>
</dbReference>
<accession>A0ABU0WB08</accession>
<evidence type="ECO:0000256" key="1">
    <source>
        <dbReference type="SAM" id="MobiDB-lite"/>
    </source>
</evidence>
<protein>
    <submittedName>
        <fullName evidence="2">Uncharacterized protein</fullName>
    </submittedName>
</protein>
<sequence>MAAERDAAGLAALSICESLMLALVERGVLRIEEAQAALEDAAAAHQNRDAKGEDPNMHRLAMQIVERLMIQMNAAHPASEPLGAGPMAKRNSQDG</sequence>
<organism evidence="2 3">
    <name type="scientific">Azospirillum isscasi</name>
    <dbReference type="NCBI Taxonomy" id="3053926"/>
    <lineage>
        <taxon>Bacteria</taxon>
        <taxon>Pseudomonadati</taxon>
        <taxon>Pseudomonadota</taxon>
        <taxon>Alphaproteobacteria</taxon>
        <taxon>Rhodospirillales</taxon>
        <taxon>Azospirillaceae</taxon>
        <taxon>Azospirillum</taxon>
    </lineage>
</organism>
<reference evidence="2 3" key="1">
    <citation type="submission" date="2023-06" db="EMBL/GenBank/DDBJ databases">
        <title>Azospirillum isscasensis sp.nov, a bacterium isolated from rhizosphere soil of rice.</title>
        <authorList>
            <person name="Wang H."/>
        </authorList>
    </citation>
    <scope>NUCLEOTIDE SEQUENCE [LARGE SCALE GENOMIC DNA]</scope>
    <source>
        <strain evidence="2 3">C340-1</strain>
    </source>
</reference>
<proteinExistence type="predicted"/>
<evidence type="ECO:0000313" key="2">
    <source>
        <dbReference type="EMBL" id="MDQ2101273.1"/>
    </source>
</evidence>
<feature type="region of interest" description="Disordered" evidence="1">
    <location>
        <begin position="76"/>
        <end position="95"/>
    </location>
</feature>
<evidence type="ECO:0000313" key="3">
    <source>
        <dbReference type="Proteomes" id="UP001227317"/>
    </source>
</evidence>